<dbReference type="PANTHER" id="PTHR10612">
    <property type="entry name" value="APOLIPOPROTEIN D"/>
    <property type="match status" value="1"/>
</dbReference>
<dbReference type="GO" id="GO:0005737">
    <property type="term" value="C:cytoplasm"/>
    <property type="evidence" value="ECO:0007669"/>
    <property type="project" value="TreeGrafter"/>
</dbReference>
<dbReference type="PANTHER" id="PTHR10612:SF34">
    <property type="entry name" value="APOLIPOPROTEIN D"/>
    <property type="match status" value="1"/>
</dbReference>
<reference evidence="2 3" key="1">
    <citation type="journal article" date="2010" name="Nature">
        <title>The Ectocarpus genome and the independent evolution of multicellularity in brown algae.</title>
        <authorList>
            <person name="Cock J.M."/>
            <person name="Sterck L."/>
            <person name="Rouze P."/>
            <person name="Scornet D."/>
            <person name="Allen A.E."/>
            <person name="Amoutzias G."/>
            <person name="Anthouard V."/>
            <person name="Artiguenave F."/>
            <person name="Aury J.M."/>
            <person name="Badger J.H."/>
            <person name="Beszteri B."/>
            <person name="Billiau K."/>
            <person name="Bonnet E."/>
            <person name="Bothwell J.H."/>
            <person name="Bowler C."/>
            <person name="Boyen C."/>
            <person name="Brownlee C."/>
            <person name="Carrano C.J."/>
            <person name="Charrier B."/>
            <person name="Cho G.Y."/>
            <person name="Coelho S.M."/>
            <person name="Collen J."/>
            <person name="Corre E."/>
            <person name="Da Silva C."/>
            <person name="Delage L."/>
            <person name="Delaroque N."/>
            <person name="Dittami S.M."/>
            <person name="Doulbeau S."/>
            <person name="Elias M."/>
            <person name="Farnham G."/>
            <person name="Gachon C.M."/>
            <person name="Gschloessl B."/>
            <person name="Heesch S."/>
            <person name="Jabbari K."/>
            <person name="Jubin C."/>
            <person name="Kawai H."/>
            <person name="Kimura K."/>
            <person name="Kloareg B."/>
            <person name="Kupper F.C."/>
            <person name="Lang D."/>
            <person name="Le Bail A."/>
            <person name="Leblanc C."/>
            <person name="Lerouge P."/>
            <person name="Lohr M."/>
            <person name="Lopez P.J."/>
            <person name="Martens C."/>
            <person name="Maumus F."/>
            <person name="Michel G."/>
            <person name="Miranda-Saavedra D."/>
            <person name="Morales J."/>
            <person name="Moreau H."/>
            <person name="Motomura T."/>
            <person name="Nagasato C."/>
            <person name="Napoli C.A."/>
            <person name="Nelson D.R."/>
            <person name="Nyvall-Collen P."/>
            <person name="Peters A.F."/>
            <person name="Pommier C."/>
            <person name="Potin P."/>
            <person name="Poulain J."/>
            <person name="Quesneville H."/>
            <person name="Read B."/>
            <person name="Rensing S.A."/>
            <person name="Ritter A."/>
            <person name="Rousvoal S."/>
            <person name="Samanta M."/>
            <person name="Samson G."/>
            <person name="Schroeder D.C."/>
            <person name="Segurens B."/>
            <person name="Strittmatter M."/>
            <person name="Tonon T."/>
            <person name="Tregear J.W."/>
            <person name="Valentin K."/>
            <person name="von Dassow P."/>
            <person name="Yamagishi T."/>
            <person name="Van de Peer Y."/>
            <person name="Wincker P."/>
        </authorList>
    </citation>
    <scope>NUCLEOTIDE SEQUENCE [LARGE SCALE GENOMIC DNA]</scope>
    <source>
        <strain evidence="3">Ec32 / CCAP1310/4</strain>
    </source>
</reference>
<dbReference type="eggNOG" id="ENOG502RX60">
    <property type="taxonomic scope" value="Eukaryota"/>
</dbReference>
<keyword evidence="3" id="KW-1185">Reference proteome</keyword>
<dbReference type="SUPFAM" id="SSF50814">
    <property type="entry name" value="Lipocalins"/>
    <property type="match status" value="1"/>
</dbReference>
<feature type="compositionally biased region" description="Low complexity" evidence="1">
    <location>
        <begin position="64"/>
        <end position="73"/>
    </location>
</feature>
<evidence type="ECO:0008006" key="4">
    <source>
        <dbReference type="Google" id="ProtNLM"/>
    </source>
</evidence>
<gene>
    <name evidence="2" type="ORF">Esi_0305_0036</name>
</gene>
<evidence type="ECO:0000256" key="1">
    <source>
        <dbReference type="SAM" id="MobiDB-lite"/>
    </source>
</evidence>
<dbReference type="InParanoid" id="D7FWG8"/>
<name>D7FWG8_ECTSI</name>
<dbReference type="GO" id="GO:0006629">
    <property type="term" value="P:lipid metabolic process"/>
    <property type="evidence" value="ECO:0007669"/>
    <property type="project" value="TreeGrafter"/>
</dbReference>
<accession>D7FWG8</accession>
<protein>
    <recommendedName>
        <fullName evidence="4">Lipocalin/cytosolic fatty-acid binding domain-containing protein</fullName>
    </recommendedName>
</protein>
<dbReference type="InterPro" id="IPR022272">
    <property type="entry name" value="Lipocalin_CS"/>
</dbReference>
<dbReference type="InterPro" id="IPR012674">
    <property type="entry name" value="Calycin"/>
</dbReference>
<evidence type="ECO:0000313" key="2">
    <source>
        <dbReference type="EMBL" id="CBJ32056.1"/>
    </source>
</evidence>
<dbReference type="Gene3D" id="2.40.128.20">
    <property type="match status" value="1"/>
</dbReference>
<dbReference type="AlphaFoldDB" id="D7FWG8"/>
<dbReference type="EMBL" id="FN649760">
    <property type="protein sequence ID" value="CBJ32056.1"/>
    <property type="molecule type" value="Genomic_DNA"/>
</dbReference>
<dbReference type="OrthoDB" id="440612at2759"/>
<proteinExistence type="predicted"/>
<dbReference type="GO" id="GO:0000302">
    <property type="term" value="P:response to reactive oxygen species"/>
    <property type="evidence" value="ECO:0007669"/>
    <property type="project" value="TreeGrafter"/>
</dbReference>
<organism evidence="2 3">
    <name type="scientific">Ectocarpus siliculosus</name>
    <name type="common">Brown alga</name>
    <name type="synonym">Conferva siliculosa</name>
    <dbReference type="NCBI Taxonomy" id="2880"/>
    <lineage>
        <taxon>Eukaryota</taxon>
        <taxon>Sar</taxon>
        <taxon>Stramenopiles</taxon>
        <taxon>Ochrophyta</taxon>
        <taxon>PX clade</taxon>
        <taxon>Phaeophyceae</taxon>
        <taxon>Ectocarpales</taxon>
        <taxon>Ectocarpaceae</taxon>
        <taxon>Ectocarpus</taxon>
    </lineage>
</organism>
<evidence type="ECO:0000313" key="3">
    <source>
        <dbReference type="Proteomes" id="UP000002630"/>
    </source>
</evidence>
<dbReference type="PROSITE" id="PS00213">
    <property type="entry name" value="LIPOCALIN"/>
    <property type="match status" value="1"/>
</dbReference>
<feature type="compositionally biased region" description="Polar residues" evidence="1">
    <location>
        <begin position="79"/>
        <end position="101"/>
    </location>
</feature>
<feature type="region of interest" description="Disordered" evidence="1">
    <location>
        <begin position="54"/>
        <end position="107"/>
    </location>
</feature>
<sequence length="340" mass="37596">MATALFSRQLGCRRSRSWGRNVVHASGGAMLLLMLGSVLAKAVRLNPESTLQPADLTGRFGAESTTRNSWRGSRGSGGLQQQAEWATGDNTTSCSTPNSMSGDHGESRGRFLRDHAVGIGVGVAAAMSYKSEPAGALFEDFKKEGKCPAYKAVDNFDIDKYMGIWYELAYHDWTQIKICGCTRFNMTRTDDRIKDAFTTKCPYEADEGETFLINMREVIDRSSPGSFKEYAFYNKWDNKVVALWRTIEGQYERAIQLQCVEILGRRAFVGINFLSREPLVAPRAMSEMFQKAKALGLAGIGGSPAEMEIVRHEGCRYPTSSGNKESRSWGSAWGVNTLAL</sequence>
<dbReference type="Proteomes" id="UP000002630">
    <property type="component" value="Unassembled WGS sequence"/>
</dbReference>